<organism evidence="2 3">
    <name type="scientific">Rubroshorea leprosula</name>
    <dbReference type="NCBI Taxonomy" id="152421"/>
    <lineage>
        <taxon>Eukaryota</taxon>
        <taxon>Viridiplantae</taxon>
        <taxon>Streptophyta</taxon>
        <taxon>Embryophyta</taxon>
        <taxon>Tracheophyta</taxon>
        <taxon>Spermatophyta</taxon>
        <taxon>Magnoliopsida</taxon>
        <taxon>eudicotyledons</taxon>
        <taxon>Gunneridae</taxon>
        <taxon>Pentapetalae</taxon>
        <taxon>rosids</taxon>
        <taxon>malvids</taxon>
        <taxon>Malvales</taxon>
        <taxon>Dipterocarpaceae</taxon>
        <taxon>Rubroshorea</taxon>
    </lineage>
</organism>
<keyword evidence="1" id="KW-1133">Transmembrane helix</keyword>
<evidence type="ECO:0000313" key="2">
    <source>
        <dbReference type="EMBL" id="GKV24253.1"/>
    </source>
</evidence>
<gene>
    <name evidence="2" type="ORF">SLEP1_g33885</name>
</gene>
<keyword evidence="3" id="KW-1185">Reference proteome</keyword>
<comment type="caution">
    <text evidence="2">The sequence shown here is derived from an EMBL/GenBank/DDBJ whole genome shotgun (WGS) entry which is preliminary data.</text>
</comment>
<reference evidence="2 3" key="1">
    <citation type="journal article" date="2021" name="Commun. Biol.">
        <title>The genome of Shorea leprosula (Dipterocarpaceae) highlights the ecological relevance of drought in aseasonal tropical rainforests.</title>
        <authorList>
            <person name="Ng K.K.S."/>
            <person name="Kobayashi M.J."/>
            <person name="Fawcett J.A."/>
            <person name="Hatakeyama M."/>
            <person name="Paape T."/>
            <person name="Ng C.H."/>
            <person name="Ang C.C."/>
            <person name="Tnah L.H."/>
            <person name="Lee C.T."/>
            <person name="Nishiyama T."/>
            <person name="Sese J."/>
            <person name="O'Brien M.J."/>
            <person name="Copetti D."/>
            <person name="Mohd Noor M.I."/>
            <person name="Ong R.C."/>
            <person name="Putra M."/>
            <person name="Sireger I.Z."/>
            <person name="Indrioko S."/>
            <person name="Kosugi Y."/>
            <person name="Izuno A."/>
            <person name="Isagi Y."/>
            <person name="Lee S.L."/>
            <person name="Shimizu K.K."/>
        </authorList>
    </citation>
    <scope>NUCLEOTIDE SEQUENCE [LARGE SCALE GENOMIC DNA]</scope>
    <source>
        <strain evidence="2">214</strain>
    </source>
</reference>
<sequence>MVGCPLYLLCVVSHSQFMLLFLNSLILLSTEGRVVLLLHGVAKVVLHP</sequence>
<keyword evidence="1" id="KW-0472">Membrane</keyword>
<feature type="transmembrane region" description="Helical" evidence="1">
    <location>
        <begin position="6"/>
        <end position="28"/>
    </location>
</feature>
<dbReference type="AlphaFoldDB" id="A0AAV5KI58"/>
<dbReference type="Proteomes" id="UP001054252">
    <property type="component" value="Unassembled WGS sequence"/>
</dbReference>
<accession>A0AAV5KI58</accession>
<proteinExistence type="predicted"/>
<evidence type="ECO:0008006" key="4">
    <source>
        <dbReference type="Google" id="ProtNLM"/>
    </source>
</evidence>
<evidence type="ECO:0000256" key="1">
    <source>
        <dbReference type="SAM" id="Phobius"/>
    </source>
</evidence>
<evidence type="ECO:0000313" key="3">
    <source>
        <dbReference type="Proteomes" id="UP001054252"/>
    </source>
</evidence>
<protein>
    <recommendedName>
        <fullName evidence="4">NADH dehydrogenase subunit 4L</fullName>
    </recommendedName>
</protein>
<keyword evidence="1" id="KW-0812">Transmembrane</keyword>
<name>A0AAV5KI58_9ROSI</name>
<dbReference type="EMBL" id="BPVZ01000065">
    <property type="protein sequence ID" value="GKV24253.1"/>
    <property type="molecule type" value="Genomic_DNA"/>
</dbReference>